<organism evidence="2 3">
    <name type="scientific">Kordia aestuariivivens</name>
    <dbReference type="NCBI Taxonomy" id="2759037"/>
    <lineage>
        <taxon>Bacteria</taxon>
        <taxon>Pseudomonadati</taxon>
        <taxon>Bacteroidota</taxon>
        <taxon>Flavobacteriia</taxon>
        <taxon>Flavobacteriales</taxon>
        <taxon>Flavobacteriaceae</taxon>
        <taxon>Kordia</taxon>
    </lineage>
</organism>
<feature type="transmembrane region" description="Helical" evidence="1">
    <location>
        <begin position="69"/>
        <end position="85"/>
    </location>
</feature>
<protein>
    <submittedName>
        <fullName evidence="2">Uncharacterized protein</fullName>
    </submittedName>
</protein>
<gene>
    <name evidence="2" type="ORF">H2O64_18860</name>
</gene>
<evidence type="ECO:0000313" key="3">
    <source>
        <dbReference type="Proteomes" id="UP000619238"/>
    </source>
</evidence>
<evidence type="ECO:0000313" key="2">
    <source>
        <dbReference type="EMBL" id="MBC8756742.1"/>
    </source>
</evidence>
<keyword evidence="1" id="KW-0472">Membrane</keyword>
<accession>A0ABR7QDW8</accession>
<dbReference type="Proteomes" id="UP000619238">
    <property type="component" value="Unassembled WGS sequence"/>
</dbReference>
<keyword evidence="3" id="KW-1185">Reference proteome</keyword>
<dbReference type="PROSITE" id="PS51257">
    <property type="entry name" value="PROKAR_LIPOPROTEIN"/>
    <property type="match status" value="1"/>
</dbReference>
<reference evidence="2 3" key="1">
    <citation type="submission" date="2020-07" db="EMBL/GenBank/DDBJ databases">
        <title>Description of Kordia aestuariivivens sp. nov., isolated from a tidal flat.</title>
        <authorList>
            <person name="Park S."/>
            <person name="Yoon J.-H."/>
        </authorList>
    </citation>
    <scope>NUCLEOTIDE SEQUENCE [LARGE SCALE GENOMIC DNA]</scope>
    <source>
        <strain evidence="2 3">YSTF-M3</strain>
    </source>
</reference>
<comment type="caution">
    <text evidence="2">The sequence shown here is derived from an EMBL/GenBank/DDBJ whole genome shotgun (WGS) entry which is preliminary data.</text>
</comment>
<dbReference type="EMBL" id="JACGWS010000013">
    <property type="protein sequence ID" value="MBC8756742.1"/>
    <property type="molecule type" value="Genomic_DNA"/>
</dbReference>
<feature type="transmembrane region" description="Helical" evidence="1">
    <location>
        <begin position="40"/>
        <end position="57"/>
    </location>
</feature>
<feature type="transmembrane region" description="Helical" evidence="1">
    <location>
        <begin position="7"/>
        <end position="28"/>
    </location>
</feature>
<dbReference type="RefSeq" id="WP_187563782.1">
    <property type="nucleotide sequence ID" value="NZ_JACGWS010000013.1"/>
</dbReference>
<keyword evidence="1" id="KW-1133">Transmembrane helix</keyword>
<keyword evidence="1" id="KW-0812">Transmembrane</keyword>
<sequence length="86" mass="9640">MNYKLLKIGYVSLGIIILISCVLGFIFIDEVLQKVSVNTLIIISACLCFPMFVLKILHEQKYPPTKKDKIIGAIIAMATLILIFII</sequence>
<proteinExistence type="predicted"/>
<evidence type="ECO:0000256" key="1">
    <source>
        <dbReference type="SAM" id="Phobius"/>
    </source>
</evidence>
<name>A0ABR7QDW8_9FLAO</name>